<dbReference type="EMBL" id="CACVAQ010000143">
    <property type="protein sequence ID" value="CAA6808580.1"/>
    <property type="molecule type" value="Genomic_DNA"/>
</dbReference>
<organism evidence="4">
    <name type="scientific">uncultured Aureispira sp</name>
    <dbReference type="NCBI Taxonomy" id="1331704"/>
    <lineage>
        <taxon>Bacteria</taxon>
        <taxon>Pseudomonadati</taxon>
        <taxon>Bacteroidota</taxon>
        <taxon>Saprospiria</taxon>
        <taxon>Saprospirales</taxon>
        <taxon>Saprospiraceae</taxon>
        <taxon>Aureispira</taxon>
        <taxon>environmental samples</taxon>
    </lineage>
</organism>
<dbReference type="Pfam" id="PF03938">
    <property type="entry name" value="OmpH"/>
    <property type="match status" value="1"/>
</dbReference>
<dbReference type="GO" id="GO:0051082">
    <property type="term" value="F:unfolded protein binding"/>
    <property type="evidence" value="ECO:0007669"/>
    <property type="project" value="InterPro"/>
</dbReference>
<evidence type="ECO:0000313" key="4">
    <source>
        <dbReference type="EMBL" id="CAA6808580.1"/>
    </source>
</evidence>
<dbReference type="PANTHER" id="PTHR35089:SF1">
    <property type="entry name" value="CHAPERONE PROTEIN SKP"/>
    <property type="match status" value="1"/>
</dbReference>
<dbReference type="SUPFAM" id="SSF111384">
    <property type="entry name" value="OmpH-like"/>
    <property type="match status" value="1"/>
</dbReference>
<feature type="chain" id="PRO_5027851825" description="Outer membrane protein H" evidence="3">
    <location>
        <begin position="21"/>
        <end position="170"/>
    </location>
</feature>
<dbReference type="AlphaFoldDB" id="A0A6S6SMT2"/>
<proteinExistence type="inferred from homology"/>
<dbReference type="GO" id="GO:0005829">
    <property type="term" value="C:cytosol"/>
    <property type="evidence" value="ECO:0007669"/>
    <property type="project" value="TreeGrafter"/>
</dbReference>
<evidence type="ECO:0008006" key="5">
    <source>
        <dbReference type="Google" id="ProtNLM"/>
    </source>
</evidence>
<dbReference type="InterPro" id="IPR005632">
    <property type="entry name" value="Chaperone_Skp"/>
</dbReference>
<comment type="similarity">
    <text evidence="1">Belongs to the Skp family.</text>
</comment>
<evidence type="ECO:0000256" key="1">
    <source>
        <dbReference type="ARBA" id="ARBA00009091"/>
    </source>
</evidence>
<reference evidence="4" key="1">
    <citation type="submission" date="2020-01" db="EMBL/GenBank/DDBJ databases">
        <authorList>
            <person name="Meier V. D."/>
            <person name="Meier V D."/>
        </authorList>
    </citation>
    <scope>NUCLEOTIDE SEQUENCE</scope>
    <source>
        <strain evidence="4">HLG_WM_MAG_10</strain>
    </source>
</reference>
<evidence type="ECO:0000256" key="3">
    <source>
        <dbReference type="SAM" id="SignalP"/>
    </source>
</evidence>
<dbReference type="GO" id="GO:0050821">
    <property type="term" value="P:protein stabilization"/>
    <property type="evidence" value="ECO:0007669"/>
    <property type="project" value="TreeGrafter"/>
</dbReference>
<protein>
    <recommendedName>
        <fullName evidence="5">Outer membrane protein H</fullName>
    </recommendedName>
</protein>
<evidence type="ECO:0000256" key="2">
    <source>
        <dbReference type="ARBA" id="ARBA00022729"/>
    </source>
</evidence>
<sequence>MKHLLLLLFSSVLLTTTAFGQQEKIGFFSSSKLVGLFPESQTVQSTIDKMSAEKQAVGTALENELKAKIQNFEKDKAGMAQILQESRIEEIRNLETKIQNYYATARKEIEDKRQELLKPVFEKVNAGIKKVAEKHKYTAIIDLDTGGQFLLYIDASRDMLELMKTELGLK</sequence>
<dbReference type="InterPro" id="IPR024930">
    <property type="entry name" value="Skp_dom_sf"/>
</dbReference>
<dbReference type="SMART" id="SM00935">
    <property type="entry name" value="OmpH"/>
    <property type="match status" value="1"/>
</dbReference>
<name>A0A6S6SMT2_9BACT</name>
<keyword evidence="2 3" id="KW-0732">Signal</keyword>
<accession>A0A6S6SMT2</accession>
<dbReference type="PANTHER" id="PTHR35089">
    <property type="entry name" value="CHAPERONE PROTEIN SKP"/>
    <property type="match status" value="1"/>
</dbReference>
<feature type="signal peptide" evidence="3">
    <location>
        <begin position="1"/>
        <end position="20"/>
    </location>
</feature>
<gene>
    <name evidence="4" type="ORF">HELGO_WM35336</name>
</gene>
<dbReference type="Gene3D" id="3.30.910.20">
    <property type="entry name" value="Skp domain"/>
    <property type="match status" value="1"/>
</dbReference>